<keyword evidence="2" id="KW-1003">Cell membrane</keyword>
<evidence type="ECO:0000256" key="1">
    <source>
        <dbReference type="ARBA" id="ARBA00004651"/>
    </source>
</evidence>
<evidence type="ECO:0000256" key="3">
    <source>
        <dbReference type="ARBA" id="ARBA00022692"/>
    </source>
</evidence>
<dbReference type="InterPro" id="IPR003838">
    <property type="entry name" value="ABC3_permease_C"/>
</dbReference>
<feature type="transmembrane region" description="Helical" evidence="6">
    <location>
        <begin position="280"/>
        <end position="301"/>
    </location>
</feature>
<dbReference type="GO" id="GO:0022857">
    <property type="term" value="F:transmembrane transporter activity"/>
    <property type="evidence" value="ECO:0007669"/>
    <property type="project" value="TreeGrafter"/>
</dbReference>
<comment type="caution">
    <text evidence="9">The sequence shown here is derived from an EMBL/GenBank/DDBJ whole genome shotgun (WGS) entry which is preliminary data.</text>
</comment>
<dbReference type="PANTHER" id="PTHR30572">
    <property type="entry name" value="MEMBRANE COMPONENT OF TRANSPORTER-RELATED"/>
    <property type="match status" value="1"/>
</dbReference>
<evidence type="ECO:0000256" key="5">
    <source>
        <dbReference type="ARBA" id="ARBA00023136"/>
    </source>
</evidence>
<feature type="domain" description="ABC3 transporter permease C-terminal" evidence="7">
    <location>
        <begin position="665"/>
        <end position="769"/>
    </location>
</feature>
<dbReference type="Pfam" id="PF12704">
    <property type="entry name" value="MacB_PCD"/>
    <property type="match status" value="2"/>
</dbReference>
<dbReference type="InterPro" id="IPR050250">
    <property type="entry name" value="Macrolide_Exporter_MacB"/>
</dbReference>
<organism evidence="9 10">
    <name type="scientific">Spirosoma profusum</name>
    <dbReference type="NCBI Taxonomy" id="2771354"/>
    <lineage>
        <taxon>Bacteria</taxon>
        <taxon>Pseudomonadati</taxon>
        <taxon>Bacteroidota</taxon>
        <taxon>Cytophagia</taxon>
        <taxon>Cytophagales</taxon>
        <taxon>Cytophagaceae</taxon>
        <taxon>Spirosoma</taxon>
    </lineage>
</organism>
<dbReference type="EMBL" id="JACWZY010000001">
    <property type="protein sequence ID" value="MBD2699243.1"/>
    <property type="molecule type" value="Genomic_DNA"/>
</dbReference>
<keyword evidence="10" id="KW-1185">Reference proteome</keyword>
<dbReference type="GO" id="GO:0005886">
    <property type="term" value="C:plasma membrane"/>
    <property type="evidence" value="ECO:0007669"/>
    <property type="project" value="UniProtKB-SubCell"/>
</dbReference>
<sequence length="788" mass="87846">MLTNYFILAYRNLLRNKVASFINIVGLSIAIASAITVFIILKNFWTLDDFHVNGDRIYMLEYTTQAKDEVRTFGDAPAPMAAALAQYPQVKRMVRVEQEGVSIYHKESVFSELLTYADTSFFSLFTFPLKYGNPAALSDPAALILSHKTAEKYFPNQNPIGQPFMVVTEGKEKKQFVVRGVAEKFPSNAGMKFELLTGYDQSHSILKKQDWTTHIRGLFVEINHPEEAQKLARQMSQYVAVYNAKNIESPIQSFLFDNLRHPAPNAYDVRRRPAEANHPITTLLFSAMALIMMGLSCFNYVNISLGTVTQRLKEIGMRKVMGGTRGQLIAQFMIENVLLCFVSLLLGLLITQVFLVPLFNSIMVMTISVSFAQNAPLWLFMAGILTFTAITSGAYPALYLSALRPIMIFASRQVGSHKSTFSGILLTAQFSLAFIAVILGVVISTTGIAWKKLDWGYNPDPLLVVRLSDSTQYGILKNELTQNPAISAISGAEEHVGESMILQEIHEGSESINVARYNVDATYFQTLGLPPTSGRLFSRDRLAENAQSTVVNEKFVQRLGWKGTVEGRSLRIDKQLYTVIGVVKDFKLIGSGAARPAMFTTATESQFQYLVARFEPNSGPSLVTTLERTWKVKFPRTTLSYFYQKEVFNSFDTTFQRLGQSFGYIAGLALLIACMGLYGLAAQHFARRLKEVSVRKVLGASVSQIIVLVNRRFILLLSIAGLIANMLCYVGIRLTLQQTEEFTGTYQPGLSPFLIANLIVFVTAAIAVGRQTWKTAYVQLAETLRNAD</sequence>
<evidence type="ECO:0000259" key="8">
    <source>
        <dbReference type="Pfam" id="PF12704"/>
    </source>
</evidence>
<dbReference type="AlphaFoldDB" id="A0A926XX08"/>
<accession>A0A926XX08</accession>
<feature type="transmembrane region" description="Helical" evidence="6">
    <location>
        <begin position="20"/>
        <end position="41"/>
    </location>
</feature>
<feature type="transmembrane region" description="Helical" evidence="6">
    <location>
        <begin position="752"/>
        <end position="769"/>
    </location>
</feature>
<evidence type="ECO:0000259" key="7">
    <source>
        <dbReference type="Pfam" id="PF02687"/>
    </source>
</evidence>
<dbReference type="Proteomes" id="UP000598820">
    <property type="component" value="Unassembled WGS sequence"/>
</dbReference>
<evidence type="ECO:0000256" key="6">
    <source>
        <dbReference type="SAM" id="Phobius"/>
    </source>
</evidence>
<evidence type="ECO:0000313" key="9">
    <source>
        <dbReference type="EMBL" id="MBD2699243.1"/>
    </source>
</evidence>
<feature type="domain" description="MacB-like periplasmic core" evidence="8">
    <location>
        <begin position="20"/>
        <end position="237"/>
    </location>
</feature>
<proteinExistence type="predicted"/>
<keyword evidence="3 6" id="KW-0812">Transmembrane</keyword>
<gene>
    <name evidence="9" type="ORF">IC229_01255</name>
</gene>
<evidence type="ECO:0000256" key="4">
    <source>
        <dbReference type="ARBA" id="ARBA00022989"/>
    </source>
</evidence>
<keyword evidence="5 6" id="KW-0472">Membrane</keyword>
<name>A0A926XX08_9BACT</name>
<dbReference type="Pfam" id="PF02687">
    <property type="entry name" value="FtsX"/>
    <property type="match status" value="2"/>
</dbReference>
<dbReference type="RefSeq" id="WP_190885102.1">
    <property type="nucleotide sequence ID" value="NZ_JACWZY010000001.1"/>
</dbReference>
<dbReference type="InterPro" id="IPR025857">
    <property type="entry name" value="MacB_PCD"/>
</dbReference>
<feature type="domain" description="ABC3 transporter permease C-terminal" evidence="7">
    <location>
        <begin position="287"/>
        <end position="401"/>
    </location>
</feature>
<reference evidence="9" key="1">
    <citation type="submission" date="2020-09" db="EMBL/GenBank/DDBJ databases">
        <authorList>
            <person name="Kim M.K."/>
        </authorList>
    </citation>
    <scope>NUCLEOTIDE SEQUENCE</scope>
    <source>
        <strain evidence="9">BT702</strain>
    </source>
</reference>
<feature type="transmembrane region" description="Helical" evidence="6">
    <location>
        <begin position="378"/>
        <end position="400"/>
    </location>
</feature>
<protein>
    <submittedName>
        <fullName evidence="9">ABC transporter permease</fullName>
    </submittedName>
</protein>
<evidence type="ECO:0000256" key="2">
    <source>
        <dbReference type="ARBA" id="ARBA00022475"/>
    </source>
</evidence>
<evidence type="ECO:0000313" key="10">
    <source>
        <dbReference type="Proteomes" id="UP000598820"/>
    </source>
</evidence>
<feature type="transmembrane region" description="Helical" evidence="6">
    <location>
        <begin position="662"/>
        <end position="681"/>
    </location>
</feature>
<dbReference type="PANTHER" id="PTHR30572:SF18">
    <property type="entry name" value="ABC-TYPE MACROLIDE FAMILY EXPORT SYSTEM PERMEASE COMPONENT 2"/>
    <property type="match status" value="1"/>
</dbReference>
<feature type="domain" description="MacB-like periplasmic core" evidence="8">
    <location>
        <begin position="497"/>
        <end position="616"/>
    </location>
</feature>
<comment type="subcellular location">
    <subcellularLocation>
        <location evidence="1">Cell membrane</location>
        <topology evidence="1">Multi-pass membrane protein</topology>
    </subcellularLocation>
</comment>
<keyword evidence="4 6" id="KW-1133">Transmembrane helix</keyword>
<feature type="transmembrane region" description="Helical" evidence="6">
    <location>
        <begin position="421"/>
        <end position="443"/>
    </location>
</feature>
<feature type="transmembrane region" description="Helical" evidence="6">
    <location>
        <begin position="713"/>
        <end position="732"/>
    </location>
</feature>